<dbReference type="Pfam" id="PF20243">
    <property type="entry name" value="MbnP"/>
    <property type="match status" value="1"/>
</dbReference>
<sequence>MIKPFKLPTALLQSLHGRTSRLLVAWLIGLLTLSGCSFFASSPPRLNVELRYDGHPVPCGTALGMSGGGWYLEHSKFYLSDFRDQNGQSLKLENSKWQTDDLVLVSIEQKDCWRGGEMPGNHQIRFSKEVDLGDIERLQFALGVPVNSGNQNPLTQPSPLNLSSMFWSVHSGHKFARIELSSVSDSWAFHLGGVDCANNQEASEPCYKADLLEFDLARPKGAANTLVFHIDRLLQGIELNKANSCTFQPGETESCEMVLSNLHQSVIEWI</sequence>
<dbReference type="AlphaFoldDB" id="A0A0U2ZLW4"/>
<name>A0A0U2ZLW4_9ALTE</name>
<evidence type="ECO:0000259" key="1">
    <source>
        <dbReference type="Pfam" id="PF20243"/>
    </source>
</evidence>
<dbReference type="NCBIfam" id="TIGR04052">
    <property type="entry name" value="MbnP_like_WxW"/>
    <property type="match status" value="1"/>
</dbReference>
<keyword evidence="3" id="KW-1185">Reference proteome</keyword>
<dbReference type="InterPro" id="IPR046863">
    <property type="entry name" value="MbnP-like_dom"/>
</dbReference>
<dbReference type="EMBL" id="CP013650">
    <property type="protein sequence ID" value="ALS99308.1"/>
    <property type="molecule type" value="Genomic_DNA"/>
</dbReference>
<reference evidence="2 3" key="1">
    <citation type="submission" date="2015-12" db="EMBL/GenBank/DDBJ databases">
        <title>Complete genome of Lacimicrobium alkaliphilum KCTC 32984.</title>
        <authorList>
            <person name="Kim S.-G."/>
            <person name="Lee Y.-J."/>
        </authorList>
    </citation>
    <scope>NUCLEOTIDE SEQUENCE [LARGE SCALE GENOMIC DNA]</scope>
    <source>
        <strain evidence="2 3">YelD216</strain>
    </source>
</reference>
<dbReference type="Proteomes" id="UP000068447">
    <property type="component" value="Chromosome"/>
</dbReference>
<organism evidence="2 3">
    <name type="scientific">Lacimicrobium alkaliphilum</name>
    <dbReference type="NCBI Taxonomy" id="1526571"/>
    <lineage>
        <taxon>Bacteria</taxon>
        <taxon>Pseudomonadati</taxon>
        <taxon>Pseudomonadota</taxon>
        <taxon>Gammaproteobacteria</taxon>
        <taxon>Alteromonadales</taxon>
        <taxon>Alteromonadaceae</taxon>
        <taxon>Lacimicrobium</taxon>
    </lineage>
</organism>
<dbReference type="KEGG" id="lal:AT746_14275"/>
<dbReference type="OrthoDB" id="64245at2"/>
<protein>
    <recommendedName>
        <fullName evidence="1">Copper-binding protein MbnP-like domain-containing protein</fullName>
    </recommendedName>
</protein>
<dbReference type="STRING" id="1526571.AT746_14275"/>
<feature type="domain" description="Copper-binding protein MbnP-like" evidence="1">
    <location>
        <begin position="44"/>
        <end position="246"/>
    </location>
</feature>
<proteinExistence type="predicted"/>
<dbReference type="RefSeq" id="WP_062481427.1">
    <property type="nucleotide sequence ID" value="NZ_CP013650.1"/>
</dbReference>
<accession>A0A0U2ZLW4</accession>
<gene>
    <name evidence="2" type="ORF">AT746_14275</name>
</gene>
<evidence type="ECO:0000313" key="2">
    <source>
        <dbReference type="EMBL" id="ALS99308.1"/>
    </source>
</evidence>
<dbReference type="InterPro" id="IPR023977">
    <property type="entry name" value="MbnP-like"/>
</dbReference>
<evidence type="ECO:0000313" key="3">
    <source>
        <dbReference type="Proteomes" id="UP000068447"/>
    </source>
</evidence>